<dbReference type="Proteomes" id="UP000324222">
    <property type="component" value="Unassembled WGS sequence"/>
</dbReference>
<proteinExistence type="predicted"/>
<name>A0A5B7CDL9_PORTR</name>
<reference evidence="2 3" key="1">
    <citation type="submission" date="2019-05" db="EMBL/GenBank/DDBJ databases">
        <title>Another draft genome of Portunus trituberculatus and its Hox gene families provides insights of decapod evolution.</title>
        <authorList>
            <person name="Jeong J.-H."/>
            <person name="Song I."/>
            <person name="Kim S."/>
            <person name="Choi T."/>
            <person name="Kim D."/>
            <person name="Ryu S."/>
            <person name="Kim W."/>
        </authorList>
    </citation>
    <scope>NUCLEOTIDE SEQUENCE [LARGE SCALE GENOMIC DNA]</scope>
    <source>
        <tissue evidence="2">Muscle</tissue>
    </source>
</reference>
<gene>
    <name evidence="2" type="ORF">E2C01_000057</name>
</gene>
<evidence type="ECO:0000313" key="3">
    <source>
        <dbReference type="Proteomes" id="UP000324222"/>
    </source>
</evidence>
<evidence type="ECO:0000256" key="1">
    <source>
        <dbReference type="SAM" id="MobiDB-lite"/>
    </source>
</evidence>
<keyword evidence="3" id="KW-1185">Reference proteome</keyword>
<feature type="region of interest" description="Disordered" evidence="1">
    <location>
        <begin position="9"/>
        <end position="41"/>
    </location>
</feature>
<organism evidence="2 3">
    <name type="scientific">Portunus trituberculatus</name>
    <name type="common">Swimming crab</name>
    <name type="synonym">Neptunus trituberculatus</name>
    <dbReference type="NCBI Taxonomy" id="210409"/>
    <lineage>
        <taxon>Eukaryota</taxon>
        <taxon>Metazoa</taxon>
        <taxon>Ecdysozoa</taxon>
        <taxon>Arthropoda</taxon>
        <taxon>Crustacea</taxon>
        <taxon>Multicrustacea</taxon>
        <taxon>Malacostraca</taxon>
        <taxon>Eumalacostraca</taxon>
        <taxon>Eucarida</taxon>
        <taxon>Decapoda</taxon>
        <taxon>Pleocyemata</taxon>
        <taxon>Brachyura</taxon>
        <taxon>Eubrachyura</taxon>
        <taxon>Portunoidea</taxon>
        <taxon>Portunidae</taxon>
        <taxon>Portuninae</taxon>
        <taxon>Portunus</taxon>
    </lineage>
</organism>
<sequence length="82" mass="8811">MLACRWLAGWQQPSVEPSDDHGRPWGSESPSQPPAAGARESILHERKATWNQPTALLTGPRTPQDGPVVYASKVMASAETCG</sequence>
<comment type="caution">
    <text evidence="2">The sequence shown here is derived from an EMBL/GenBank/DDBJ whole genome shotgun (WGS) entry which is preliminary data.</text>
</comment>
<protein>
    <submittedName>
        <fullName evidence="2">Uncharacterized protein</fullName>
    </submittedName>
</protein>
<accession>A0A5B7CDL9</accession>
<dbReference type="EMBL" id="VSRR010000002">
    <property type="protein sequence ID" value="MPC07497.1"/>
    <property type="molecule type" value="Genomic_DNA"/>
</dbReference>
<evidence type="ECO:0000313" key="2">
    <source>
        <dbReference type="EMBL" id="MPC07497.1"/>
    </source>
</evidence>
<dbReference type="AlphaFoldDB" id="A0A5B7CDL9"/>